<feature type="domain" description="Peptidoglycan beta-N-acetylmuramidase NamZ C-terminal" evidence="2">
    <location>
        <begin position="264"/>
        <end position="418"/>
    </location>
</feature>
<dbReference type="InterPro" id="IPR048503">
    <property type="entry name" value="NamZ_C"/>
</dbReference>
<sequence>MKLRNLTFLLPLIFAGCTIVPSLVKNTGEKPILSGLDVLGRENYLKLKGKKVGLITNQTGVDQNLIQNVDLFLASPNVDLIAVMSPEHGFRGTVSAGEKIHSLIDRKTGIPYFSLYGKSKKPTKEMLQGIDVLVFDIQAIGVRSYTYISTLGLVMETAAENNIELVVLDRPNPLGGLRVEGNNLDPKYKSFIGMYPIPYVYGLTIGELALMINESNWLEPRPCHLTVIKMENWKRETLCMDMKMEWVPPSPHIPTPATPFYVVSTGILGELGVFSNGVGYTNPFHTIAAPWIDENEITVRMNELNLPGVVFRPVSYKPYYGPYEGKDVHGVKIHFLDRKKVNLISLQFYFLEIHQHIYPNKNPFQMASENQINMFDKALGTDEIRKIFSRRFKANDLNGLFFKDVNKFRESARKYYLYE</sequence>
<dbReference type="Pfam" id="PF20732">
    <property type="entry name" value="NamZ_C"/>
    <property type="match status" value="1"/>
</dbReference>
<dbReference type="InterPro" id="IPR008302">
    <property type="entry name" value="NamZ"/>
</dbReference>
<dbReference type="PANTHER" id="PTHR42915">
    <property type="entry name" value="HYPOTHETICAL 460 KDA PROTEIN IN FEUA-SIGW INTERGENIC REGION [PRECURSOR]"/>
    <property type="match status" value="1"/>
</dbReference>
<name>A0A382CPZ8_9ZZZZ</name>
<dbReference type="InterPro" id="IPR048502">
    <property type="entry name" value="NamZ_N"/>
</dbReference>
<dbReference type="GO" id="GO:0033922">
    <property type="term" value="F:peptidoglycan beta-N-acetylmuramidase activity"/>
    <property type="evidence" value="ECO:0007669"/>
    <property type="project" value="InterPro"/>
</dbReference>
<evidence type="ECO:0008006" key="4">
    <source>
        <dbReference type="Google" id="ProtNLM"/>
    </source>
</evidence>
<accession>A0A382CPZ8</accession>
<reference evidence="3" key="1">
    <citation type="submission" date="2018-05" db="EMBL/GenBank/DDBJ databases">
        <authorList>
            <person name="Lanie J.A."/>
            <person name="Ng W.-L."/>
            <person name="Kazmierczak K.M."/>
            <person name="Andrzejewski T.M."/>
            <person name="Davidsen T.M."/>
            <person name="Wayne K.J."/>
            <person name="Tettelin H."/>
            <person name="Glass J.I."/>
            <person name="Rusch D."/>
            <person name="Podicherti R."/>
            <person name="Tsui H.-C.T."/>
            <person name="Winkler M.E."/>
        </authorList>
    </citation>
    <scope>NUCLEOTIDE SEQUENCE</scope>
</reference>
<dbReference type="AlphaFoldDB" id="A0A382CPZ8"/>
<evidence type="ECO:0000259" key="2">
    <source>
        <dbReference type="Pfam" id="PF20732"/>
    </source>
</evidence>
<gene>
    <name evidence="3" type="ORF">METZ01_LOCUS180793</name>
</gene>
<organism evidence="3">
    <name type="scientific">marine metagenome</name>
    <dbReference type="NCBI Taxonomy" id="408172"/>
    <lineage>
        <taxon>unclassified sequences</taxon>
        <taxon>metagenomes</taxon>
        <taxon>ecological metagenomes</taxon>
    </lineage>
</organism>
<dbReference type="PROSITE" id="PS51257">
    <property type="entry name" value="PROKAR_LIPOPROTEIN"/>
    <property type="match status" value="1"/>
</dbReference>
<protein>
    <recommendedName>
        <fullName evidence="4">DUF1343 domain-containing protein</fullName>
    </recommendedName>
</protein>
<feature type="domain" description="Peptidoglycan beta-N-acetylmuramidase NamZ N-terminal" evidence="1">
    <location>
        <begin position="52"/>
        <end position="256"/>
    </location>
</feature>
<dbReference type="PIRSF" id="PIRSF016719">
    <property type="entry name" value="UCP016719"/>
    <property type="match status" value="1"/>
</dbReference>
<proteinExistence type="predicted"/>
<dbReference type="EMBL" id="UINC01035475">
    <property type="protein sequence ID" value="SVB27939.1"/>
    <property type="molecule type" value="Genomic_DNA"/>
</dbReference>
<dbReference type="Pfam" id="PF07075">
    <property type="entry name" value="NamZ_N"/>
    <property type="match status" value="1"/>
</dbReference>
<dbReference type="PANTHER" id="PTHR42915:SF1">
    <property type="entry name" value="PEPTIDOGLYCAN BETA-N-ACETYLMURAMIDASE NAMZ"/>
    <property type="match status" value="1"/>
</dbReference>
<evidence type="ECO:0000313" key="3">
    <source>
        <dbReference type="EMBL" id="SVB27939.1"/>
    </source>
</evidence>
<dbReference type="Gene3D" id="3.90.1150.140">
    <property type="match status" value="1"/>
</dbReference>
<evidence type="ECO:0000259" key="1">
    <source>
        <dbReference type="Pfam" id="PF07075"/>
    </source>
</evidence>
<dbReference type="Gene3D" id="3.40.50.12170">
    <property type="entry name" value="Uncharacterised protein PF07075, DUF1343"/>
    <property type="match status" value="1"/>
</dbReference>